<dbReference type="Proteomes" id="UP000887013">
    <property type="component" value="Unassembled WGS sequence"/>
</dbReference>
<dbReference type="EMBL" id="BMAW01049064">
    <property type="protein sequence ID" value="GFS69052.1"/>
    <property type="molecule type" value="Genomic_DNA"/>
</dbReference>
<evidence type="ECO:0000313" key="1">
    <source>
        <dbReference type="EMBL" id="GFS69052.1"/>
    </source>
</evidence>
<organism evidence="1 2">
    <name type="scientific">Nephila pilipes</name>
    <name type="common">Giant wood spider</name>
    <name type="synonym">Nephila maculata</name>
    <dbReference type="NCBI Taxonomy" id="299642"/>
    <lineage>
        <taxon>Eukaryota</taxon>
        <taxon>Metazoa</taxon>
        <taxon>Ecdysozoa</taxon>
        <taxon>Arthropoda</taxon>
        <taxon>Chelicerata</taxon>
        <taxon>Arachnida</taxon>
        <taxon>Araneae</taxon>
        <taxon>Araneomorphae</taxon>
        <taxon>Entelegynae</taxon>
        <taxon>Araneoidea</taxon>
        <taxon>Nephilidae</taxon>
        <taxon>Nephila</taxon>
    </lineage>
</organism>
<keyword evidence="2" id="KW-1185">Reference proteome</keyword>
<name>A0A8X6MN75_NEPPI</name>
<dbReference type="AlphaFoldDB" id="A0A8X6MN75"/>
<protein>
    <submittedName>
        <fullName evidence="1">Uncharacterized protein</fullName>
    </submittedName>
</protein>
<reference evidence="1" key="1">
    <citation type="submission" date="2020-08" db="EMBL/GenBank/DDBJ databases">
        <title>Multicomponent nature underlies the extraordinary mechanical properties of spider dragline silk.</title>
        <authorList>
            <person name="Kono N."/>
            <person name="Nakamura H."/>
            <person name="Mori M."/>
            <person name="Yoshida Y."/>
            <person name="Ohtoshi R."/>
            <person name="Malay A.D."/>
            <person name="Moran D.A.P."/>
            <person name="Tomita M."/>
            <person name="Numata K."/>
            <person name="Arakawa K."/>
        </authorList>
    </citation>
    <scope>NUCLEOTIDE SEQUENCE</scope>
</reference>
<accession>A0A8X6MN75</accession>
<evidence type="ECO:0000313" key="2">
    <source>
        <dbReference type="Proteomes" id="UP000887013"/>
    </source>
</evidence>
<proteinExistence type="predicted"/>
<gene>
    <name evidence="1" type="ORF">NPIL_693831</name>
</gene>
<dbReference type="OrthoDB" id="10610235at2759"/>
<comment type="caution">
    <text evidence="1">The sequence shown here is derived from an EMBL/GenBank/DDBJ whole genome shotgun (WGS) entry which is preliminary data.</text>
</comment>
<sequence length="151" mass="16849">MLYIPLAIFIGTQNRPKMGPSAKTTLETGHPKNGLRRVMGCSPSQSAASIQVEQRSIPMSHRRSTDTPNQHLFKEYGEDIFQSGQFLQKSYSGSGIYIRSQGCSVFRSELIAIDSALDNSGSMWFLTDSRSTLRHLSNWHRVGDNTELAIL</sequence>